<dbReference type="Gene3D" id="3.40.1410.10">
    <property type="entry name" value="Chorismate lyase-like"/>
    <property type="match status" value="1"/>
</dbReference>
<dbReference type="SUPFAM" id="SSF64288">
    <property type="entry name" value="Chorismate lyase-like"/>
    <property type="match status" value="1"/>
</dbReference>
<evidence type="ECO:0000256" key="4">
    <source>
        <dbReference type="HAMAP-Rule" id="MF_01632"/>
    </source>
</evidence>
<proteinExistence type="inferred from homology"/>
<comment type="caution">
    <text evidence="4">Lacks conserved residue(s) required for the propagation of feature annotation.</text>
</comment>
<dbReference type="InterPro" id="IPR007440">
    <property type="entry name" value="Chorismate--pyruvate_lyase"/>
</dbReference>
<dbReference type="HAMAP" id="MF_01632">
    <property type="entry name" value="UbiC"/>
    <property type="match status" value="1"/>
</dbReference>
<feature type="binding site" evidence="4">
    <location>
        <position position="73"/>
    </location>
    <ligand>
        <name>substrate</name>
    </ligand>
</feature>
<organism evidence="5 6">
    <name type="scientific">Halopseudomonas salina</name>
    <dbReference type="NCBI Taxonomy" id="1323744"/>
    <lineage>
        <taxon>Bacteria</taxon>
        <taxon>Pseudomonadati</taxon>
        <taxon>Pseudomonadota</taxon>
        <taxon>Gammaproteobacteria</taxon>
        <taxon>Pseudomonadales</taxon>
        <taxon>Pseudomonadaceae</taxon>
        <taxon>Halopseudomonas</taxon>
    </lineage>
</organism>
<dbReference type="Pfam" id="PF04345">
    <property type="entry name" value="Chor_lyase"/>
    <property type="match status" value="1"/>
</dbReference>
<keyword evidence="4 5" id="KW-0670">Pyruvate</keyword>
<keyword evidence="1 4" id="KW-0963">Cytoplasm</keyword>
<dbReference type="EMBL" id="BMFF01000002">
    <property type="protein sequence ID" value="GGC94934.1"/>
    <property type="molecule type" value="Genomic_DNA"/>
</dbReference>
<reference evidence="6" key="1">
    <citation type="journal article" date="2019" name="Int. J. Syst. Evol. Microbiol.">
        <title>The Global Catalogue of Microorganisms (GCM) 10K type strain sequencing project: providing services to taxonomists for standard genome sequencing and annotation.</title>
        <authorList>
            <consortium name="The Broad Institute Genomics Platform"/>
            <consortium name="The Broad Institute Genome Sequencing Center for Infectious Disease"/>
            <person name="Wu L."/>
            <person name="Ma J."/>
        </authorList>
    </citation>
    <scope>NUCLEOTIDE SEQUENCE [LARGE SCALE GENOMIC DNA]</scope>
    <source>
        <strain evidence="6">CGMCC 1.12482</strain>
    </source>
</reference>
<comment type="caution">
    <text evidence="5">The sequence shown here is derived from an EMBL/GenBank/DDBJ whole genome shotgun (WGS) entry which is preliminary data.</text>
</comment>
<dbReference type="EC" id="4.1.3.40" evidence="4"/>
<protein>
    <recommendedName>
        <fullName evidence="4">Probable chorismate pyruvate-lyase</fullName>
        <shortName evidence="4">CL</shortName>
        <shortName evidence="4">CPL</shortName>
        <ecNumber evidence="4">4.1.3.40</ecNumber>
    </recommendedName>
</protein>
<feature type="binding site" evidence="4">
    <location>
        <position position="111"/>
    </location>
    <ligand>
        <name>substrate</name>
    </ligand>
</feature>
<dbReference type="RefSeq" id="WP_223825359.1">
    <property type="nucleotide sequence ID" value="NZ_BMFF01000002.1"/>
</dbReference>
<dbReference type="Proteomes" id="UP000638188">
    <property type="component" value="Unassembled WGS sequence"/>
</dbReference>
<comment type="function">
    <text evidence="4">Removes the pyruvyl group from chorismate, with concomitant aromatization of the ring, to provide 4-hydroxybenzoate (4HB) for the ubiquinone pathway.</text>
</comment>
<dbReference type="InterPro" id="IPR028978">
    <property type="entry name" value="Chorismate_lyase_/UTRA_dom_sf"/>
</dbReference>
<keyword evidence="3 4" id="KW-0456">Lyase</keyword>
<evidence type="ECO:0000256" key="3">
    <source>
        <dbReference type="ARBA" id="ARBA00023239"/>
    </source>
</evidence>
<keyword evidence="2 4" id="KW-0831">Ubiquinone biosynthesis</keyword>
<name>A0ABQ1PD93_9GAMM</name>
<gene>
    <name evidence="4 5" type="primary">ubiC</name>
    <name evidence="5" type="ORF">GCM10007418_13160</name>
</gene>
<feature type="binding site" evidence="4">
    <location>
        <position position="167"/>
    </location>
    <ligand>
        <name>substrate</name>
    </ligand>
</feature>
<comment type="catalytic activity">
    <reaction evidence="4">
        <text>chorismate = 4-hydroxybenzoate + pyruvate</text>
        <dbReference type="Rhea" id="RHEA:16505"/>
        <dbReference type="ChEBI" id="CHEBI:15361"/>
        <dbReference type="ChEBI" id="CHEBI:17879"/>
        <dbReference type="ChEBI" id="CHEBI:29748"/>
        <dbReference type="EC" id="4.1.3.40"/>
    </reaction>
</comment>
<comment type="subcellular location">
    <subcellularLocation>
        <location evidence="4">Cytoplasm</location>
    </subcellularLocation>
</comment>
<evidence type="ECO:0000313" key="6">
    <source>
        <dbReference type="Proteomes" id="UP000638188"/>
    </source>
</evidence>
<dbReference type="PANTHER" id="PTHR38683">
    <property type="entry name" value="CHORISMATE PYRUVATE-LYASE"/>
    <property type="match status" value="1"/>
</dbReference>
<sequence length="176" mass="19384">MTLPDWYAVSLHPAPPPTPLLDWLSDEGSLTARLDAAGNADFAVEVLHQGREPARPDEVLALGLQCEELVWVREVLLHTAGEARVFARSIAPLAALERSTLELQELGTRSLGELLFGKPEISRGSIEISLYPTSWLPSQVSPEAQLNSCWARRSLFCDGEFRLLVCEVFLPGWPPA</sequence>
<comment type="similarity">
    <text evidence="4">Belongs to the UbiC family.</text>
</comment>
<evidence type="ECO:0000313" key="5">
    <source>
        <dbReference type="EMBL" id="GGC94934.1"/>
    </source>
</evidence>
<comment type="pathway">
    <text evidence="4">Cofactor biosynthesis; ubiquinone biosynthesis.</text>
</comment>
<evidence type="ECO:0000256" key="1">
    <source>
        <dbReference type="ARBA" id="ARBA00022490"/>
    </source>
</evidence>
<keyword evidence="6" id="KW-1185">Reference proteome</keyword>
<dbReference type="PANTHER" id="PTHR38683:SF1">
    <property type="entry name" value="CHORISMATE PYRUVATE-LYASE"/>
    <property type="match status" value="1"/>
</dbReference>
<evidence type="ECO:0000256" key="2">
    <source>
        <dbReference type="ARBA" id="ARBA00022688"/>
    </source>
</evidence>
<accession>A0ABQ1PD93</accession>